<dbReference type="PANTHER" id="PTHR24567">
    <property type="entry name" value="CRP FAMILY TRANSCRIPTIONAL REGULATORY PROTEIN"/>
    <property type="match status" value="1"/>
</dbReference>
<dbReference type="PANTHER" id="PTHR24567:SF74">
    <property type="entry name" value="HTH-TYPE TRANSCRIPTIONAL REGULATOR ARCR"/>
    <property type="match status" value="1"/>
</dbReference>
<dbReference type="Gene3D" id="2.60.120.10">
    <property type="entry name" value="Jelly Rolls"/>
    <property type="match status" value="1"/>
</dbReference>
<dbReference type="InterPro" id="IPR036390">
    <property type="entry name" value="WH_DNA-bd_sf"/>
</dbReference>
<protein>
    <submittedName>
        <fullName evidence="6">Crp/Fnr family transcriptional regulator</fullName>
    </submittedName>
</protein>
<comment type="caution">
    <text evidence="6">The sequence shown here is derived from an EMBL/GenBank/DDBJ whole genome shotgun (WGS) entry which is preliminary data.</text>
</comment>
<dbReference type="InterPro" id="IPR018490">
    <property type="entry name" value="cNMP-bd_dom_sf"/>
</dbReference>
<keyword evidence="7" id="KW-1185">Reference proteome</keyword>
<dbReference type="EMBL" id="JBHSQO010000001">
    <property type="protein sequence ID" value="MFC6087840.1"/>
    <property type="molecule type" value="Genomic_DNA"/>
</dbReference>
<evidence type="ECO:0000256" key="2">
    <source>
        <dbReference type="ARBA" id="ARBA00023125"/>
    </source>
</evidence>
<dbReference type="PROSITE" id="PS50042">
    <property type="entry name" value="CNMP_BINDING_3"/>
    <property type="match status" value="1"/>
</dbReference>
<sequence length="226" mass="25300">MLIGDPWPRSSLLGKMRRRDREALLSLGTEVTYRARQVMIRQGEEHRHALLVLSGSVKVVVNSEYGRDLLMAVRGPGDMLGEMAALEAERRSANVVAWVPTTARVFRGREFADFMERNPEACLALARMLSERLRRVHVRCVDMVVCPAPTRVVKVLVEIALTHGRRTADGWRLGVPLTQPDLASLAGVALSTVEKSLRDLRCQRLLHPGGRHIVITDLDELRRISG</sequence>
<dbReference type="InterPro" id="IPR014710">
    <property type="entry name" value="RmlC-like_jellyroll"/>
</dbReference>
<proteinExistence type="predicted"/>
<dbReference type="RefSeq" id="WP_380631799.1">
    <property type="nucleotide sequence ID" value="NZ_JBHSQO010000001.1"/>
</dbReference>
<accession>A0ABW1NXP2</accession>
<evidence type="ECO:0000313" key="7">
    <source>
        <dbReference type="Proteomes" id="UP001596220"/>
    </source>
</evidence>
<organism evidence="6 7">
    <name type="scientific">Saccharothrix lopnurensis</name>
    <dbReference type="NCBI Taxonomy" id="1670621"/>
    <lineage>
        <taxon>Bacteria</taxon>
        <taxon>Bacillati</taxon>
        <taxon>Actinomycetota</taxon>
        <taxon>Actinomycetes</taxon>
        <taxon>Pseudonocardiales</taxon>
        <taxon>Pseudonocardiaceae</taxon>
        <taxon>Saccharothrix</taxon>
    </lineage>
</organism>
<keyword evidence="1" id="KW-0805">Transcription regulation</keyword>
<name>A0ABW1NXP2_9PSEU</name>
<evidence type="ECO:0000256" key="3">
    <source>
        <dbReference type="ARBA" id="ARBA00023163"/>
    </source>
</evidence>
<evidence type="ECO:0000256" key="1">
    <source>
        <dbReference type="ARBA" id="ARBA00023015"/>
    </source>
</evidence>
<dbReference type="CDD" id="cd00038">
    <property type="entry name" value="CAP_ED"/>
    <property type="match status" value="1"/>
</dbReference>
<keyword evidence="3" id="KW-0804">Transcription</keyword>
<dbReference type="SUPFAM" id="SSF46785">
    <property type="entry name" value="Winged helix' DNA-binding domain"/>
    <property type="match status" value="1"/>
</dbReference>
<dbReference type="InterPro" id="IPR012318">
    <property type="entry name" value="HTH_CRP"/>
</dbReference>
<dbReference type="InterPro" id="IPR050397">
    <property type="entry name" value="Env_Response_Regulators"/>
</dbReference>
<gene>
    <name evidence="6" type="ORF">ACFP3R_00990</name>
</gene>
<dbReference type="InterPro" id="IPR036388">
    <property type="entry name" value="WH-like_DNA-bd_sf"/>
</dbReference>
<evidence type="ECO:0000259" key="5">
    <source>
        <dbReference type="PROSITE" id="PS51063"/>
    </source>
</evidence>
<dbReference type="SUPFAM" id="SSF51206">
    <property type="entry name" value="cAMP-binding domain-like"/>
    <property type="match status" value="1"/>
</dbReference>
<dbReference type="PROSITE" id="PS51063">
    <property type="entry name" value="HTH_CRP_2"/>
    <property type="match status" value="1"/>
</dbReference>
<dbReference type="InterPro" id="IPR000595">
    <property type="entry name" value="cNMP-bd_dom"/>
</dbReference>
<dbReference type="SMART" id="SM00100">
    <property type="entry name" value="cNMP"/>
    <property type="match status" value="1"/>
</dbReference>
<evidence type="ECO:0000259" key="4">
    <source>
        <dbReference type="PROSITE" id="PS50042"/>
    </source>
</evidence>
<keyword evidence="2" id="KW-0238">DNA-binding</keyword>
<dbReference type="SMART" id="SM00419">
    <property type="entry name" value="HTH_CRP"/>
    <property type="match status" value="1"/>
</dbReference>
<dbReference type="Gene3D" id="1.10.10.10">
    <property type="entry name" value="Winged helix-like DNA-binding domain superfamily/Winged helix DNA-binding domain"/>
    <property type="match status" value="1"/>
</dbReference>
<dbReference type="Proteomes" id="UP001596220">
    <property type="component" value="Unassembled WGS sequence"/>
</dbReference>
<dbReference type="Pfam" id="PF00027">
    <property type="entry name" value="cNMP_binding"/>
    <property type="match status" value="1"/>
</dbReference>
<dbReference type="Pfam" id="PF13545">
    <property type="entry name" value="HTH_Crp_2"/>
    <property type="match status" value="1"/>
</dbReference>
<feature type="domain" description="HTH crp-type" evidence="5">
    <location>
        <begin position="146"/>
        <end position="219"/>
    </location>
</feature>
<evidence type="ECO:0000313" key="6">
    <source>
        <dbReference type="EMBL" id="MFC6087840.1"/>
    </source>
</evidence>
<feature type="domain" description="Cyclic nucleotide-binding" evidence="4">
    <location>
        <begin position="12"/>
        <end position="97"/>
    </location>
</feature>
<reference evidence="7" key="1">
    <citation type="journal article" date="2019" name="Int. J. Syst. Evol. Microbiol.">
        <title>The Global Catalogue of Microorganisms (GCM) 10K type strain sequencing project: providing services to taxonomists for standard genome sequencing and annotation.</title>
        <authorList>
            <consortium name="The Broad Institute Genomics Platform"/>
            <consortium name="The Broad Institute Genome Sequencing Center for Infectious Disease"/>
            <person name="Wu L."/>
            <person name="Ma J."/>
        </authorList>
    </citation>
    <scope>NUCLEOTIDE SEQUENCE [LARGE SCALE GENOMIC DNA]</scope>
    <source>
        <strain evidence="7">CGMCC 4.7246</strain>
    </source>
</reference>